<sequence>MNFGDGRIMTLAFEHITPRDSLLARCDARWKLLGILGLTLVVAAMQTLVSVTVALLCALALLLLARPEWRWLKYRFGTVCLSMIPFLILPPLTLPWPRGGIVASMVTLKALAILSLMMALIASTSVHRLAAAAVAVRMPQVLVLLTVLTYRYTFLLAEEIQRIRVALRVRGFRNRGNRHSWKTLGQVIGALLVRGSDRSERVAHAMEARGFDGRFRSLEPFRTRWGDPLLAVGLAGVSVGLVLLEWQARSI</sequence>
<evidence type="ECO:0000313" key="7">
    <source>
        <dbReference type="EMBL" id="VIP04385.1"/>
    </source>
</evidence>
<dbReference type="Proteomes" id="UP000464378">
    <property type="component" value="Chromosome"/>
</dbReference>
<comment type="subcellular location">
    <subcellularLocation>
        <location evidence="1">Membrane</location>
        <topology evidence="1">Multi-pass membrane protein</topology>
    </subcellularLocation>
</comment>
<evidence type="ECO:0008006" key="9">
    <source>
        <dbReference type="Google" id="ProtNLM"/>
    </source>
</evidence>
<dbReference type="InParanoid" id="A0A6C2YTZ4"/>
<evidence type="ECO:0000256" key="3">
    <source>
        <dbReference type="ARBA" id="ARBA00022692"/>
    </source>
</evidence>
<keyword evidence="3 6" id="KW-0812">Transmembrane</keyword>
<protein>
    <recommendedName>
        <fullName evidence="9">Cobalt ECF transporter T component CbiQ</fullName>
    </recommendedName>
</protein>
<name>A0A6C2YTZ4_9BACT</name>
<keyword evidence="8" id="KW-1185">Reference proteome</keyword>
<feature type="transmembrane region" description="Helical" evidence="6">
    <location>
        <begin position="76"/>
        <end position="94"/>
    </location>
</feature>
<dbReference type="CDD" id="cd16914">
    <property type="entry name" value="EcfT"/>
    <property type="match status" value="1"/>
</dbReference>
<feature type="transmembrane region" description="Helical" evidence="6">
    <location>
        <begin position="32"/>
        <end position="64"/>
    </location>
</feature>
<dbReference type="Pfam" id="PF02361">
    <property type="entry name" value="CbiQ"/>
    <property type="match status" value="1"/>
</dbReference>
<dbReference type="InterPro" id="IPR003339">
    <property type="entry name" value="ABC/ECF_trnsptr_transmembrane"/>
</dbReference>
<reference evidence="7" key="1">
    <citation type="submission" date="2019-04" db="EMBL/GenBank/DDBJ databases">
        <authorList>
            <consortium name="Science for Life Laboratories"/>
        </authorList>
    </citation>
    <scope>NUCLEOTIDE SEQUENCE</scope>
    <source>
        <strain evidence="7">MBLW1</strain>
    </source>
</reference>
<dbReference type="GO" id="GO:0005886">
    <property type="term" value="C:plasma membrane"/>
    <property type="evidence" value="ECO:0007669"/>
    <property type="project" value="UniProtKB-ARBA"/>
</dbReference>
<evidence type="ECO:0000256" key="2">
    <source>
        <dbReference type="ARBA" id="ARBA00022475"/>
    </source>
</evidence>
<proteinExistence type="predicted"/>
<dbReference type="KEGG" id="tim:GMBLW1_48080"/>
<feature type="transmembrane region" description="Helical" evidence="6">
    <location>
        <begin position="100"/>
        <end position="122"/>
    </location>
</feature>
<keyword evidence="5 6" id="KW-0472">Membrane</keyword>
<evidence type="ECO:0000256" key="6">
    <source>
        <dbReference type="SAM" id="Phobius"/>
    </source>
</evidence>
<dbReference type="EMBL" id="LR593887">
    <property type="protein sequence ID" value="VTS06132.1"/>
    <property type="molecule type" value="Genomic_DNA"/>
</dbReference>
<accession>A0A6C2YTZ4</accession>
<feature type="transmembrane region" description="Helical" evidence="6">
    <location>
        <begin position="129"/>
        <end position="150"/>
    </location>
</feature>
<organism evidence="7">
    <name type="scientific">Tuwongella immobilis</name>
    <dbReference type="NCBI Taxonomy" id="692036"/>
    <lineage>
        <taxon>Bacteria</taxon>
        <taxon>Pseudomonadati</taxon>
        <taxon>Planctomycetota</taxon>
        <taxon>Planctomycetia</taxon>
        <taxon>Gemmatales</taxon>
        <taxon>Gemmataceae</taxon>
        <taxon>Tuwongella</taxon>
    </lineage>
</organism>
<dbReference type="PANTHER" id="PTHR34857:SF2">
    <property type="entry name" value="SLL0384 PROTEIN"/>
    <property type="match status" value="1"/>
</dbReference>
<keyword evidence="2" id="KW-1003">Cell membrane</keyword>
<dbReference type="EMBL" id="LR586016">
    <property type="protein sequence ID" value="VIP04385.1"/>
    <property type="molecule type" value="Genomic_DNA"/>
</dbReference>
<evidence type="ECO:0000256" key="1">
    <source>
        <dbReference type="ARBA" id="ARBA00004141"/>
    </source>
</evidence>
<dbReference type="PANTHER" id="PTHR34857">
    <property type="entry name" value="SLL0384 PROTEIN"/>
    <property type="match status" value="1"/>
</dbReference>
<evidence type="ECO:0000313" key="8">
    <source>
        <dbReference type="Proteomes" id="UP000464378"/>
    </source>
</evidence>
<gene>
    <name evidence="7" type="ORF">GMBLW1_48080</name>
</gene>
<dbReference type="AlphaFoldDB" id="A0A6C2YTZ4"/>
<keyword evidence="4 6" id="KW-1133">Transmembrane helix</keyword>
<evidence type="ECO:0000256" key="4">
    <source>
        <dbReference type="ARBA" id="ARBA00022989"/>
    </source>
</evidence>
<evidence type="ECO:0000256" key="5">
    <source>
        <dbReference type="ARBA" id="ARBA00023136"/>
    </source>
</evidence>
<dbReference type="InterPro" id="IPR051611">
    <property type="entry name" value="ECF_transporter_component"/>
</dbReference>